<accession>A0A9P6RDQ1</accession>
<dbReference type="AlphaFoldDB" id="A0A9P6RDQ1"/>
<dbReference type="Proteomes" id="UP000738325">
    <property type="component" value="Unassembled WGS sequence"/>
</dbReference>
<name>A0A9P6RDQ1_9FUNG</name>
<reference evidence="2" key="1">
    <citation type="journal article" date="2020" name="Fungal Divers.">
        <title>Resolving the Mortierellaceae phylogeny through synthesis of multi-gene phylogenetics and phylogenomics.</title>
        <authorList>
            <person name="Vandepol N."/>
            <person name="Liber J."/>
            <person name="Desiro A."/>
            <person name="Na H."/>
            <person name="Kennedy M."/>
            <person name="Barry K."/>
            <person name="Grigoriev I.V."/>
            <person name="Miller A.N."/>
            <person name="O'Donnell K."/>
            <person name="Stajich J.E."/>
            <person name="Bonito G."/>
        </authorList>
    </citation>
    <scope>NUCLEOTIDE SEQUENCE</scope>
    <source>
        <strain evidence="2">REB-010B</strain>
    </source>
</reference>
<proteinExistence type="predicted"/>
<feature type="region of interest" description="Disordered" evidence="1">
    <location>
        <begin position="1"/>
        <end position="20"/>
    </location>
</feature>
<gene>
    <name evidence="2" type="ORF">BGZ99_006722</name>
</gene>
<organism evidence="2 3">
    <name type="scientific">Dissophora globulifera</name>
    <dbReference type="NCBI Taxonomy" id="979702"/>
    <lineage>
        <taxon>Eukaryota</taxon>
        <taxon>Fungi</taxon>
        <taxon>Fungi incertae sedis</taxon>
        <taxon>Mucoromycota</taxon>
        <taxon>Mortierellomycotina</taxon>
        <taxon>Mortierellomycetes</taxon>
        <taxon>Mortierellales</taxon>
        <taxon>Mortierellaceae</taxon>
        <taxon>Dissophora</taxon>
    </lineage>
</organism>
<sequence length="65" mass="6843">GLQIASEPAETLVSGNQVHSSSTSSSILRLISHPKGKATSKTVPPLKQVVHIALKQQTSLILKSN</sequence>
<comment type="caution">
    <text evidence="2">The sequence shown here is derived from an EMBL/GenBank/DDBJ whole genome shotgun (WGS) entry which is preliminary data.</text>
</comment>
<protein>
    <submittedName>
        <fullName evidence="2">Uncharacterized protein</fullName>
    </submittedName>
</protein>
<evidence type="ECO:0000313" key="2">
    <source>
        <dbReference type="EMBL" id="KAG0316741.1"/>
    </source>
</evidence>
<dbReference type="EMBL" id="JAAAIP010000462">
    <property type="protein sequence ID" value="KAG0316741.1"/>
    <property type="molecule type" value="Genomic_DNA"/>
</dbReference>
<keyword evidence="3" id="KW-1185">Reference proteome</keyword>
<evidence type="ECO:0000256" key="1">
    <source>
        <dbReference type="SAM" id="MobiDB-lite"/>
    </source>
</evidence>
<evidence type="ECO:0000313" key="3">
    <source>
        <dbReference type="Proteomes" id="UP000738325"/>
    </source>
</evidence>
<feature type="non-terminal residue" evidence="2">
    <location>
        <position position="1"/>
    </location>
</feature>